<gene>
    <name evidence="4" type="ORF">F3J40_02770</name>
</gene>
<evidence type="ECO:0000256" key="2">
    <source>
        <dbReference type="SAM" id="MobiDB-lite"/>
    </source>
</evidence>
<dbReference type="SUPFAM" id="SSF82171">
    <property type="entry name" value="DPP6 N-terminal domain-like"/>
    <property type="match status" value="1"/>
</dbReference>
<name>A0ABX0R560_9GAMM</name>
<evidence type="ECO:0000259" key="3">
    <source>
        <dbReference type="Pfam" id="PF17482"/>
    </source>
</evidence>
<reference evidence="4 5" key="1">
    <citation type="journal article" date="2019" name="bioRxiv">
        <title>Bacteria contribute to plant secondary compound degradation in a generalist herbivore system.</title>
        <authorList>
            <person name="Francoeur C.B."/>
            <person name="Khadempour L."/>
            <person name="Moreira-Soto R.D."/>
            <person name="Gotting K."/>
            <person name="Book A.J."/>
            <person name="Pinto-Tomas A.A."/>
            <person name="Keefover-Ring K."/>
            <person name="Currie C.R."/>
        </authorList>
    </citation>
    <scope>NUCLEOTIDE SEQUENCE [LARGE SCALE GENOMIC DNA]</scope>
    <source>
        <strain evidence="4">Acro-835</strain>
    </source>
</reference>
<proteinExistence type="inferred from homology"/>
<dbReference type="EMBL" id="VWXF01000001">
    <property type="protein sequence ID" value="NIF20541.1"/>
    <property type="molecule type" value="Genomic_DNA"/>
</dbReference>
<dbReference type="PANTHER" id="PTHR35861:SF1">
    <property type="entry name" value="PHAGE TAIL SHEATH PROTEIN"/>
    <property type="match status" value="1"/>
</dbReference>
<dbReference type="Pfam" id="PF17482">
    <property type="entry name" value="Phage_sheath_1C"/>
    <property type="match status" value="1"/>
</dbReference>
<dbReference type="Gene3D" id="3.40.50.11780">
    <property type="match status" value="1"/>
</dbReference>
<dbReference type="Gene3D" id="2.120.10.80">
    <property type="entry name" value="Kelch-type beta propeller"/>
    <property type="match status" value="1"/>
</dbReference>
<sequence>MLNFPLAPGVHIDDITRSSLSVTATAPGLPVMVIGNDGPWSALSQPYLVSSFAEIERWLQGESGVLSSSASASGFASARPVRKGGNPAHQRLSSLDSGPENHSSSEPDWTHPSFSALKAYFDNGGGACYLCRSDQLNQIADLSDATLVVQAGQPLAVGLAISALCQPGSGLFALLDGPNDAERPGDDTEPVKRQPRFDAEALATFVSGYNANASAALYYPWLSPLWLLYQRSGEPVAVIHPVAPSAVAAALIQQTDRQIGPWKAPANLTLQPGLQPLVKVGDASQARFNQDGTLAVNMLREFPGIGVQLWGARTLSAGDVAWRYVPVRRTFDRIERDMQQSLRKVLFKPNGPQTWQQLRNAAENYLFGLFEAGAFAGTTPEQCYQVQVGVGSSMTEQDLNDGILRMNIGLAVVRPAEFIVLEFSQTMASAVSGDVVTPIREPLPELEPVVNYVAPREQPEGYELIANAFIGRSVGMSADGRTVIFGGDHASLGMYIYQQRSDSQWEPVFKAAIAQSGPVTQYALNQDGSAAFIGVPNGNKLYFARRIAGTWPEWDEWQQVVPVPQPNSGYGQKIAISPDGSRLAVYAKQATYNDPASAGAVYLWYYQDNIWQHKHTLQAEQPQENERFGYQMSFNRSGEQLVIFSQTLKEGEAEYIKVTTCTLDDTGVTRQDSARIPASGTSFASLHPSGELIAIGNRDFENNTGKLQLYQLQREGWIAGQLLEAKQTAGDYFGQYSIFSPDGNTFVVHTSSAKGQSGTNYSGKVWIFQLWEGEWTLKQTISAPEDKDFTFSSSLATDYAANRLFIGEGQYCSEEVENAGRVWIYDKQ</sequence>
<evidence type="ECO:0000313" key="4">
    <source>
        <dbReference type="EMBL" id="NIF20541.1"/>
    </source>
</evidence>
<evidence type="ECO:0000256" key="1">
    <source>
        <dbReference type="ARBA" id="ARBA00008005"/>
    </source>
</evidence>
<comment type="similarity">
    <text evidence="1">Belongs to the myoviridae tail sheath protein family.</text>
</comment>
<feature type="domain" description="Tail sheath protein C-terminal" evidence="3">
    <location>
        <begin position="321"/>
        <end position="425"/>
    </location>
</feature>
<dbReference type="InterPro" id="IPR052042">
    <property type="entry name" value="Tail_sheath_structural"/>
</dbReference>
<comment type="caution">
    <text evidence="4">The sequence shown here is derived from an EMBL/GenBank/DDBJ whole genome shotgun (WGS) entry which is preliminary data.</text>
</comment>
<dbReference type="RefSeq" id="WP_167012493.1">
    <property type="nucleotide sequence ID" value="NZ_VWXF01000001.1"/>
</dbReference>
<feature type="compositionally biased region" description="Polar residues" evidence="2">
    <location>
        <begin position="91"/>
        <end position="102"/>
    </location>
</feature>
<keyword evidence="5" id="KW-1185">Reference proteome</keyword>
<accession>A0ABX0R560</accession>
<dbReference type="PANTHER" id="PTHR35861">
    <property type="match status" value="1"/>
</dbReference>
<dbReference type="InterPro" id="IPR020287">
    <property type="entry name" value="Tail_sheath_C"/>
</dbReference>
<dbReference type="InterPro" id="IPR015915">
    <property type="entry name" value="Kelch-typ_b-propeller"/>
</dbReference>
<dbReference type="Proteomes" id="UP001515683">
    <property type="component" value="Unassembled WGS sequence"/>
</dbReference>
<organism evidence="4 5">
    <name type="scientific">Candidatus Pantoea multigeneris</name>
    <dbReference type="NCBI Taxonomy" id="2608357"/>
    <lineage>
        <taxon>Bacteria</taxon>
        <taxon>Pseudomonadati</taxon>
        <taxon>Pseudomonadota</taxon>
        <taxon>Gammaproteobacteria</taxon>
        <taxon>Enterobacterales</taxon>
        <taxon>Erwiniaceae</taxon>
        <taxon>Pantoea</taxon>
    </lineage>
</organism>
<protein>
    <submittedName>
        <fullName evidence="4">Phage tail sheath family protein</fullName>
    </submittedName>
</protein>
<evidence type="ECO:0000313" key="5">
    <source>
        <dbReference type="Proteomes" id="UP001515683"/>
    </source>
</evidence>
<feature type="region of interest" description="Disordered" evidence="2">
    <location>
        <begin position="77"/>
        <end position="109"/>
    </location>
</feature>